<accession>A0A4Q1K921</accession>
<dbReference type="AlphaFoldDB" id="A0A4Q1K921"/>
<dbReference type="SUPFAM" id="SSF48452">
    <property type="entry name" value="TPR-like"/>
    <property type="match status" value="1"/>
</dbReference>
<sequence length="292" mass="34222">MKHRILFFLLSLFQCLTAQTTEPLVFDKHYGDVINRWVAFPSLKNQGSIIAGYVYLDAKEGVFVQYQLSFHFGPQNELIADGIDKNELFRLRLGRAYNFKLAALSSEHCALLKIPSRPDGAAYYQFTTEQQEYLSGKYLNDDREFERAQVFLERLYSQQPHYPNLELQLAYCYNGQRRYDLTITLLPKAMENNPNEPLFYKELAFAFLNSGMTSMAEKSYQQCLEKTTDKSLKSEIGSSMAYFFYLQKKEDKFKEWSKVVTDNAEQGSQYLILLQQLENQWNNRPERELKKL</sequence>
<feature type="chain" id="PRO_5020236700" evidence="1">
    <location>
        <begin position="21"/>
        <end position="292"/>
    </location>
</feature>
<proteinExistence type="predicted"/>
<name>A0A4Q1K921_9FLAO</name>
<keyword evidence="1" id="KW-0732">Signal</keyword>
<dbReference type="OrthoDB" id="672063at2"/>
<dbReference type="RefSeq" id="WP_129461058.1">
    <property type="nucleotide sequence ID" value="NZ_SBKN01000003.1"/>
</dbReference>
<feature type="signal peptide" evidence="1">
    <location>
        <begin position="1"/>
        <end position="20"/>
    </location>
</feature>
<keyword evidence="3" id="KW-1185">Reference proteome</keyword>
<evidence type="ECO:0000313" key="3">
    <source>
        <dbReference type="Proteomes" id="UP000289857"/>
    </source>
</evidence>
<evidence type="ECO:0000256" key="1">
    <source>
        <dbReference type="SAM" id="SignalP"/>
    </source>
</evidence>
<reference evidence="3" key="1">
    <citation type="submission" date="2019-01" db="EMBL/GenBank/DDBJ databases">
        <title>Cytophagaceae bacterium strain CAR-16.</title>
        <authorList>
            <person name="Chen W.-M."/>
        </authorList>
    </citation>
    <scope>NUCLEOTIDE SEQUENCE [LARGE SCALE GENOMIC DNA]</scope>
    <source>
        <strain evidence="3">WWJ-16</strain>
    </source>
</reference>
<protein>
    <submittedName>
        <fullName evidence="2">Tetratricopeptide repeat protein</fullName>
    </submittedName>
</protein>
<organism evidence="2 3">
    <name type="scientific">Flavobacterium stagni</name>
    <dbReference type="NCBI Taxonomy" id="2506421"/>
    <lineage>
        <taxon>Bacteria</taxon>
        <taxon>Pseudomonadati</taxon>
        <taxon>Bacteroidota</taxon>
        <taxon>Flavobacteriia</taxon>
        <taxon>Flavobacteriales</taxon>
        <taxon>Flavobacteriaceae</taxon>
        <taxon>Flavobacterium</taxon>
    </lineage>
</organism>
<dbReference type="EMBL" id="SBKN01000003">
    <property type="protein sequence ID" value="RXR22828.1"/>
    <property type="molecule type" value="Genomic_DNA"/>
</dbReference>
<comment type="caution">
    <text evidence="2">The sequence shown here is derived from an EMBL/GenBank/DDBJ whole genome shotgun (WGS) entry which is preliminary data.</text>
</comment>
<dbReference type="InterPro" id="IPR011990">
    <property type="entry name" value="TPR-like_helical_dom_sf"/>
</dbReference>
<evidence type="ECO:0000313" key="2">
    <source>
        <dbReference type="EMBL" id="RXR22828.1"/>
    </source>
</evidence>
<dbReference type="Proteomes" id="UP000289857">
    <property type="component" value="Unassembled WGS sequence"/>
</dbReference>
<dbReference type="Gene3D" id="1.25.40.10">
    <property type="entry name" value="Tetratricopeptide repeat domain"/>
    <property type="match status" value="1"/>
</dbReference>
<gene>
    <name evidence="2" type="ORF">EQG61_06235</name>
</gene>